<dbReference type="EMBL" id="PPHD01002111">
    <property type="protein sequence ID" value="POI34257.1"/>
    <property type="molecule type" value="Genomic_DNA"/>
</dbReference>
<organism evidence="3 4">
    <name type="scientific">Bambusicola thoracicus</name>
    <name type="common">Chinese bamboo-partridge</name>
    <name type="synonym">Perdix thoracica</name>
    <dbReference type="NCBI Taxonomy" id="9083"/>
    <lineage>
        <taxon>Eukaryota</taxon>
        <taxon>Metazoa</taxon>
        <taxon>Chordata</taxon>
        <taxon>Craniata</taxon>
        <taxon>Vertebrata</taxon>
        <taxon>Euteleostomi</taxon>
        <taxon>Archelosauria</taxon>
        <taxon>Archosauria</taxon>
        <taxon>Dinosauria</taxon>
        <taxon>Saurischia</taxon>
        <taxon>Theropoda</taxon>
        <taxon>Coelurosauria</taxon>
        <taxon>Aves</taxon>
        <taxon>Neognathae</taxon>
        <taxon>Galloanserae</taxon>
        <taxon>Galliformes</taxon>
        <taxon>Phasianidae</taxon>
        <taxon>Perdicinae</taxon>
        <taxon>Bambusicola</taxon>
    </lineage>
</organism>
<dbReference type="Gene3D" id="1.10.287.110">
    <property type="entry name" value="DnaJ domain"/>
    <property type="match status" value="1"/>
</dbReference>
<name>A0A2P4TD21_BAMTH</name>
<reference evidence="3 4" key="1">
    <citation type="submission" date="2018-01" db="EMBL/GenBank/DDBJ databases">
        <title>Comparison of the Chinese Bamboo Partridge and Red Junglefowl genome sequences highlights the importance of demography in genome evolution.</title>
        <authorList>
            <person name="Tiley G.P."/>
            <person name="Kimball R.T."/>
            <person name="Braun E.L."/>
            <person name="Burleigh J.G."/>
        </authorList>
    </citation>
    <scope>NUCLEOTIDE SEQUENCE [LARGE SCALE GENOMIC DNA]</scope>
    <source>
        <strain evidence="3">RTK389</strain>
        <tissue evidence="3">Blood</tissue>
    </source>
</reference>
<keyword evidence="1" id="KW-0143">Chaperone</keyword>
<dbReference type="Pfam" id="PF00226">
    <property type="entry name" value="DnaJ"/>
    <property type="match status" value="1"/>
</dbReference>
<evidence type="ECO:0000256" key="1">
    <source>
        <dbReference type="ARBA" id="ARBA00023186"/>
    </source>
</evidence>
<dbReference type="AlphaFoldDB" id="A0A2P4TD21"/>
<dbReference type="Proteomes" id="UP000237246">
    <property type="component" value="Unassembled WGS sequence"/>
</dbReference>
<evidence type="ECO:0000313" key="3">
    <source>
        <dbReference type="EMBL" id="POI34257.1"/>
    </source>
</evidence>
<proteinExistence type="predicted"/>
<dbReference type="PRINTS" id="PR00625">
    <property type="entry name" value="JDOMAIN"/>
</dbReference>
<dbReference type="PROSITE" id="PS50076">
    <property type="entry name" value="DNAJ_2"/>
    <property type="match status" value="1"/>
</dbReference>
<keyword evidence="4" id="KW-1185">Reference proteome</keyword>
<dbReference type="InterPro" id="IPR043183">
    <property type="entry name" value="DNJB2/6-like"/>
</dbReference>
<dbReference type="CDD" id="cd06257">
    <property type="entry name" value="DnaJ"/>
    <property type="match status" value="1"/>
</dbReference>
<comment type="caution">
    <text evidence="3">The sequence shown here is derived from an EMBL/GenBank/DDBJ whole genome shotgun (WGS) entry which is preliminary data.</text>
</comment>
<dbReference type="InterPro" id="IPR001623">
    <property type="entry name" value="DnaJ_domain"/>
</dbReference>
<dbReference type="SMART" id="SM00271">
    <property type="entry name" value="DnaJ"/>
    <property type="match status" value="1"/>
</dbReference>
<evidence type="ECO:0000259" key="2">
    <source>
        <dbReference type="PROSITE" id="PS50076"/>
    </source>
</evidence>
<dbReference type="GO" id="GO:0030544">
    <property type="term" value="F:Hsp70 protein binding"/>
    <property type="evidence" value="ECO:0007669"/>
    <property type="project" value="InterPro"/>
</dbReference>
<dbReference type="InterPro" id="IPR036869">
    <property type="entry name" value="J_dom_sf"/>
</dbReference>
<gene>
    <name evidence="3" type="ORF">CIB84_001991</name>
</gene>
<protein>
    <recommendedName>
        <fullName evidence="2">J domain-containing protein</fullName>
    </recommendedName>
</protein>
<evidence type="ECO:0000313" key="4">
    <source>
        <dbReference type="Proteomes" id="UP000237246"/>
    </source>
</evidence>
<dbReference type="OrthoDB" id="10250354at2759"/>
<feature type="domain" description="J" evidence="2">
    <location>
        <begin position="3"/>
        <end position="69"/>
    </location>
</feature>
<accession>A0A2P4TD21</accession>
<dbReference type="GO" id="GO:0051082">
    <property type="term" value="F:unfolded protein binding"/>
    <property type="evidence" value="ECO:0007669"/>
    <property type="project" value="InterPro"/>
</dbReference>
<sequence length="208" mass="23791">MVDYYKVLELQKSASQDDIRKSYHRLALKWHPDKNLANKEEAENKFKAVTEAYKILSDPHKRSLYDRSVKESRSHIGRRATGDHNNFFDIAYIFQDPEDIFREVFGGMNLFNNIRNSGRGSSSSLFSGLMQPFMPFTSFGHSGQTIFSFAEETTGPCSFRSVVTSTEVINGKRITTRKIIENGQEKIEIEEDGQLRSVSINGKDHLKL</sequence>
<dbReference type="PANTHER" id="PTHR45168">
    <property type="entry name" value="DNAJ HOMOLOG SUBFAMILY B MEMBER 2"/>
    <property type="match status" value="1"/>
</dbReference>
<dbReference type="PANTHER" id="PTHR45168:SF4">
    <property type="entry name" value="SIMILAR TO DNAJ HOMOLOG SUBFAMILY B MEMBER 6 (HEAT SHOCK PROTEIN J2) (HSJ-2) (MRJ) (MDJ4)"/>
    <property type="match status" value="1"/>
</dbReference>
<dbReference type="SUPFAM" id="SSF46565">
    <property type="entry name" value="Chaperone J-domain"/>
    <property type="match status" value="1"/>
</dbReference>